<reference evidence="3 4" key="1">
    <citation type="submission" date="2014-05" db="EMBL/GenBank/DDBJ databases">
        <title>Draft genome sequence of a rare smut relative, Tilletiaria anomala UBC 951.</title>
        <authorList>
            <consortium name="DOE Joint Genome Institute"/>
            <person name="Toome M."/>
            <person name="Kuo A."/>
            <person name="Henrissat B."/>
            <person name="Lipzen A."/>
            <person name="Tritt A."/>
            <person name="Yoshinaga Y."/>
            <person name="Zane M."/>
            <person name="Barry K."/>
            <person name="Grigoriev I.V."/>
            <person name="Spatafora J.W."/>
            <person name="Aimea M.C."/>
        </authorList>
    </citation>
    <scope>NUCLEOTIDE SEQUENCE [LARGE SCALE GENOMIC DNA]</scope>
    <source>
        <strain evidence="3 4">UBC 951</strain>
    </source>
</reference>
<feature type="compositionally biased region" description="Low complexity" evidence="1">
    <location>
        <begin position="99"/>
        <end position="110"/>
    </location>
</feature>
<gene>
    <name evidence="3" type="ORF">K437DRAFT_256520</name>
</gene>
<evidence type="ECO:0000313" key="3">
    <source>
        <dbReference type="EMBL" id="KDN45598.1"/>
    </source>
</evidence>
<dbReference type="Pfam" id="PF13373">
    <property type="entry name" value="Dsc3_C"/>
    <property type="match status" value="1"/>
</dbReference>
<dbReference type="PANTHER" id="PTHR28049">
    <property type="entry name" value="TRANSMEMBRANE PROTEIN YOR223W"/>
    <property type="match status" value="1"/>
</dbReference>
<accession>A0A066VZ79</accession>
<dbReference type="EMBL" id="JMSN01000041">
    <property type="protein sequence ID" value="KDN45598.1"/>
    <property type="molecule type" value="Genomic_DNA"/>
</dbReference>
<feature type="region of interest" description="Disordered" evidence="1">
    <location>
        <begin position="192"/>
        <end position="219"/>
    </location>
</feature>
<protein>
    <recommendedName>
        <fullName evidence="2">DSC E3 ubiquitin ligase complex subunit 3 C-terminal domain-containing protein</fullName>
    </recommendedName>
</protein>
<dbReference type="Proteomes" id="UP000027361">
    <property type="component" value="Unassembled WGS sequence"/>
</dbReference>
<feature type="domain" description="DSC E3 ubiquitin ligase complex subunit 3 C-terminal" evidence="2">
    <location>
        <begin position="390"/>
        <end position="494"/>
    </location>
</feature>
<comment type="caution">
    <text evidence="3">The sequence shown here is derived from an EMBL/GenBank/DDBJ whole genome shotgun (WGS) entry which is preliminary data.</text>
</comment>
<feature type="region of interest" description="Disordered" evidence="1">
    <location>
        <begin position="289"/>
        <end position="316"/>
    </location>
</feature>
<dbReference type="SUPFAM" id="SSF54236">
    <property type="entry name" value="Ubiquitin-like"/>
    <property type="match status" value="1"/>
</dbReference>
<dbReference type="AlphaFoldDB" id="A0A066VZ79"/>
<feature type="compositionally biased region" description="Polar residues" evidence="1">
    <location>
        <begin position="360"/>
        <end position="385"/>
    </location>
</feature>
<dbReference type="GeneID" id="25264441"/>
<feature type="region of interest" description="Disordered" evidence="1">
    <location>
        <begin position="353"/>
        <end position="385"/>
    </location>
</feature>
<dbReference type="PANTHER" id="PTHR28049:SF1">
    <property type="entry name" value="DSC E3 UBIQUITIN LIGASE COMPLEX SUBUNIT 3"/>
    <property type="match status" value="1"/>
</dbReference>
<proteinExistence type="predicted"/>
<dbReference type="OrthoDB" id="2556122at2759"/>
<dbReference type="GO" id="GO:0044695">
    <property type="term" value="C:Dsc E3 ubiquitin ligase complex"/>
    <property type="evidence" value="ECO:0007669"/>
    <property type="project" value="InterPro"/>
</dbReference>
<dbReference type="InterPro" id="IPR045226">
    <property type="entry name" value="Dsc3"/>
</dbReference>
<dbReference type="GO" id="GO:0005783">
    <property type="term" value="C:endoplasmic reticulum"/>
    <property type="evidence" value="ECO:0007669"/>
    <property type="project" value="TreeGrafter"/>
</dbReference>
<evidence type="ECO:0000313" key="4">
    <source>
        <dbReference type="Proteomes" id="UP000027361"/>
    </source>
</evidence>
<feature type="region of interest" description="Disordered" evidence="1">
    <location>
        <begin position="77"/>
        <end position="132"/>
    </location>
</feature>
<dbReference type="InParanoid" id="A0A066VZ79"/>
<dbReference type="InterPro" id="IPR025390">
    <property type="entry name" value="Dsc3_C"/>
</dbReference>
<dbReference type="RefSeq" id="XP_013243237.1">
    <property type="nucleotide sequence ID" value="XM_013387783.1"/>
</dbReference>
<feature type="compositionally biased region" description="Basic and acidic residues" evidence="1">
    <location>
        <begin position="291"/>
        <end position="301"/>
    </location>
</feature>
<dbReference type="InterPro" id="IPR029071">
    <property type="entry name" value="Ubiquitin-like_domsf"/>
</dbReference>
<organism evidence="3 4">
    <name type="scientific">Tilletiaria anomala (strain ATCC 24038 / CBS 436.72 / UBC 951)</name>
    <dbReference type="NCBI Taxonomy" id="1037660"/>
    <lineage>
        <taxon>Eukaryota</taxon>
        <taxon>Fungi</taxon>
        <taxon>Dikarya</taxon>
        <taxon>Basidiomycota</taxon>
        <taxon>Ustilaginomycotina</taxon>
        <taxon>Exobasidiomycetes</taxon>
        <taxon>Georgefischeriales</taxon>
        <taxon>Tilletiariaceae</taxon>
        <taxon>Tilletiaria</taxon>
    </lineage>
</organism>
<name>A0A066VZ79_TILAU</name>
<evidence type="ECO:0000256" key="1">
    <source>
        <dbReference type="SAM" id="MobiDB-lite"/>
    </source>
</evidence>
<sequence length="548" mass="60518">MAQATIPALVAEKTNNGILKARRRIRPVTVRFTEPGIADLTTELVAETLYEIRQTRRQQGLEDTASVGYSTDIKRNGKARKVDAGVSDRADDDDDSSDSDSSSSTASTDTVRGASGRSNTTQNHHRPCITVLRSTDETVGSFRARIYQSHLPPDFQRRQVRLIHAGRILKDDGIKLVDWLDTLDEKRESSLLGIEGSSEQRPGAGAAATVNSRKDEQAREGEALVRELAKQGRRARKQALRTAKNIGGWIEDRATKALADVGAGPHSPLLPLSVPAKETHVLFDSDTLEDEIAKKKPENRPSRQTSKGKGRATEADMARWLQPSNLTVEESRASNTVYIQCSIGPEMDVDQIRQRKEEQTQAQQGRATLSWPSDNQEAFASGSTRQQYSGFDRLRETAGLNASDISTMRYHFRHARPELLLDRSGDVLRRAEEDEHARALEEQWIDGMVGAQNGRDDGGTAGSASGSQSSRTTLFGMMIGFFFPVVSADCVRRALAIVSAYSQRLGLPHRSCSAPAVLPIRQTASFMVPFDQLAPATDRLRFRGRRRR</sequence>
<dbReference type="HOGENOM" id="CLU_562832_0_0_1"/>
<feature type="compositionally biased region" description="Basic and acidic residues" evidence="1">
    <location>
        <begin position="77"/>
        <end position="89"/>
    </location>
</feature>
<keyword evidence="4" id="KW-1185">Reference proteome</keyword>
<evidence type="ECO:0000259" key="2">
    <source>
        <dbReference type="Pfam" id="PF13373"/>
    </source>
</evidence>